<dbReference type="PROSITE" id="PS50297">
    <property type="entry name" value="ANK_REP_REGION"/>
    <property type="match status" value="1"/>
</dbReference>
<name>A0A820S9W3_9BILA</name>
<dbReference type="PANTHER" id="PTHR24161">
    <property type="entry name" value="ANK_REP_REGION DOMAIN-CONTAINING PROTEIN-RELATED"/>
    <property type="match status" value="1"/>
</dbReference>
<evidence type="ECO:0000256" key="2">
    <source>
        <dbReference type="ARBA" id="ARBA00023043"/>
    </source>
</evidence>
<dbReference type="Gene3D" id="1.25.40.20">
    <property type="entry name" value="Ankyrin repeat-containing domain"/>
    <property type="match status" value="1"/>
</dbReference>
<feature type="non-terminal residue" evidence="4">
    <location>
        <position position="104"/>
    </location>
</feature>
<keyword evidence="2 3" id="KW-0040">ANK repeat</keyword>
<protein>
    <submittedName>
        <fullName evidence="4">Uncharacterized protein</fullName>
    </submittedName>
</protein>
<dbReference type="Proteomes" id="UP000663844">
    <property type="component" value="Unassembled WGS sequence"/>
</dbReference>
<accession>A0A820S9W3</accession>
<feature type="repeat" description="ANK" evidence="3">
    <location>
        <begin position="71"/>
        <end position="103"/>
    </location>
</feature>
<dbReference type="PROSITE" id="PS50088">
    <property type="entry name" value="ANK_REPEAT"/>
    <property type="match status" value="2"/>
</dbReference>
<dbReference type="Pfam" id="PF12796">
    <property type="entry name" value="Ank_2"/>
    <property type="match status" value="1"/>
</dbReference>
<dbReference type="InterPro" id="IPR036770">
    <property type="entry name" value="Ankyrin_rpt-contain_sf"/>
</dbReference>
<evidence type="ECO:0000313" key="5">
    <source>
        <dbReference type="Proteomes" id="UP000663844"/>
    </source>
</evidence>
<dbReference type="SUPFAM" id="SSF48403">
    <property type="entry name" value="Ankyrin repeat"/>
    <property type="match status" value="1"/>
</dbReference>
<evidence type="ECO:0000313" key="4">
    <source>
        <dbReference type="EMBL" id="CAF4452738.1"/>
    </source>
</evidence>
<gene>
    <name evidence="4" type="ORF">OXD698_LOCUS54496</name>
</gene>
<evidence type="ECO:0000256" key="3">
    <source>
        <dbReference type="PROSITE-ProRule" id="PRU00023"/>
    </source>
</evidence>
<sequence>TESHTADLVSAVQFGYYDRVVELIEPAPYLASTPVAGNITLLHWAALNNRVEIAKYLINKRAQVDAIGGALNSTPLHWAIRDGHTEMVIFLLSHQAQISLFDAE</sequence>
<comment type="caution">
    <text evidence="4">The sequence shown here is derived from an EMBL/GenBank/DDBJ whole genome shotgun (WGS) entry which is preliminary data.</text>
</comment>
<dbReference type="InterPro" id="IPR002110">
    <property type="entry name" value="Ankyrin_rpt"/>
</dbReference>
<feature type="repeat" description="ANK" evidence="3">
    <location>
        <begin position="37"/>
        <end position="69"/>
    </location>
</feature>
<proteinExistence type="predicted"/>
<organism evidence="4 5">
    <name type="scientific">Adineta steineri</name>
    <dbReference type="NCBI Taxonomy" id="433720"/>
    <lineage>
        <taxon>Eukaryota</taxon>
        <taxon>Metazoa</taxon>
        <taxon>Spiralia</taxon>
        <taxon>Gnathifera</taxon>
        <taxon>Rotifera</taxon>
        <taxon>Eurotatoria</taxon>
        <taxon>Bdelloidea</taxon>
        <taxon>Adinetida</taxon>
        <taxon>Adinetidae</taxon>
        <taxon>Adineta</taxon>
    </lineage>
</organism>
<dbReference type="PANTHER" id="PTHR24161:SF85">
    <property type="entry name" value="PALMITOYLTRANSFERASE HIP14"/>
    <property type="match status" value="1"/>
</dbReference>
<reference evidence="4" key="1">
    <citation type="submission" date="2021-02" db="EMBL/GenBank/DDBJ databases">
        <authorList>
            <person name="Nowell W R."/>
        </authorList>
    </citation>
    <scope>NUCLEOTIDE SEQUENCE</scope>
</reference>
<dbReference type="SMART" id="SM00248">
    <property type="entry name" value="ANK"/>
    <property type="match status" value="2"/>
</dbReference>
<evidence type="ECO:0000256" key="1">
    <source>
        <dbReference type="ARBA" id="ARBA00022737"/>
    </source>
</evidence>
<dbReference type="EMBL" id="CAJOAZ010033162">
    <property type="protein sequence ID" value="CAF4452738.1"/>
    <property type="molecule type" value="Genomic_DNA"/>
</dbReference>
<dbReference type="AlphaFoldDB" id="A0A820S9W3"/>
<keyword evidence="1" id="KW-0677">Repeat</keyword>
<feature type="non-terminal residue" evidence="4">
    <location>
        <position position="1"/>
    </location>
</feature>